<dbReference type="InterPro" id="IPR003439">
    <property type="entry name" value="ABC_transporter-like_ATP-bd"/>
</dbReference>
<proteinExistence type="predicted"/>
<dbReference type="PROSITE" id="PS50929">
    <property type="entry name" value="ABC_TM1F"/>
    <property type="match status" value="1"/>
</dbReference>
<dbReference type="GO" id="GO:0005886">
    <property type="term" value="C:plasma membrane"/>
    <property type="evidence" value="ECO:0007669"/>
    <property type="project" value="UniProtKB-SubCell"/>
</dbReference>
<feature type="transmembrane region" description="Helical" evidence="7">
    <location>
        <begin position="52"/>
        <end position="75"/>
    </location>
</feature>
<dbReference type="InterPro" id="IPR017871">
    <property type="entry name" value="ABC_transporter-like_CS"/>
</dbReference>
<name>A0A0B4S2H0_9FIRM</name>
<keyword evidence="3" id="KW-0547">Nucleotide-binding</keyword>
<dbReference type="AlphaFoldDB" id="A0A0B4S2H0"/>
<dbReference type="SUPFAM" id="SSF90123">
    <property type="entry name" value="ABC transporter transmembrane region"/>
    <property type="match status" value="1"/>
</dbReference>
<dbReference type="Gene3D" id="3.40.50.300">
    <property type="entry name" value="P-loop containing nucleotide triphosphate hydrolases"/>
    <property type="match status" value="1"/>
</dbReference>
<dbReference type="InterPro" id="IPR011527">
    <property type="entry name" value="ABC1_TM_dom"/>
</dbReference>
<feature type="transmembrane region" description="Helical" evidence="7">
    <location>
        <begin position="127"/>
        <end position="147"/>
    </location>
</feature>
<keyword evidence="5 7" id="KW-1133">Transmembrane helix</keyword>
<dbReference type="RefSeq" id="WP_041954051.1">
    <property type="nucleotide sequence ID" value="NZ_CP009761.1"/>
</dbReference>
<evidence type="ECO:0000313" key="10">
    <source>
        <dbReference type="EMBL" id="AIZ36629.1"/>
    </source>
</evidence>
<evidence type="ECO:0000256" key="4">
    <source>
        <dbReference type="ARBA" id="ARBA00022840"/>
    </source>
</evidence>
<evidence type="ECO:0000256" key="7">
    <source>
        <dbReference type="SAM" id="Phobius"/>
    </source>
</evidence>
<keyword evidence="6 7" id="KW-0472">Membrane</keyword>
<feature type="domain" description="ABC transporter" evidence="8">
    <location>
        <begin position="326"/>
        <end position="529"/>
    </location>
</feature>
<dbReference type="InterPro" id="IPR039421">
    <property type="entry name" value="Type_1_exporter"/>
</dbReference>
<evidence type="ECO:0000256" key="6">
    <source>
        <dbReference type="ARBA" id="ARBA00023136"/>
    </source>
</evidence>
<evidence type="ECO:0000256" key="2">
    <source>
        <dbReference type="ARBA" id="ARBA00022692"/>
    </source>
</evidence>
<dbReference type="SUPFAM" id="SSF52540">
    <property type="entry name" value="P-loop containing nucleoside triphosphate hydrolases"/>
    <property type="match status" value="1"/>
</dbReference>
<dbReference type="GO" id="GO:0016887">
    <property type="term" value="F:ATP hydrolysis activity"/>
    <property type="evidence" value="ECO:0007669"/>
    <property type="project" value="InterPro"/>
</dbReference>
<gene>
    <name evidence="10" type="ORF">NW74_04420</name>
</gene>
<dbReference type="PROSITE" id="PS50893">
    <property type="entry name" value="ABC_TRANSPORTER_2"/>
    <property type="match status" value="1"/>
</dbReference>
<evidence type="ECO:0008006" key="12">
    <source>
        <dbReference type="Google" id="ProtNLM"/>
    </source>
</evidence>
<keyword evidence="2 7" id="KW-0812">Transmembrane</keyword>
<dbReference type="OrthoDB" id="9770415at2"/>
<dbReference type="STRING" id="33033.NW74_04420"/>
<dbReference type="InterPro" id="IPR027417">
    <property type="entry name" value="P-loop_NTPase"/>
</dbReference>
<feature type="transmembrane region" description="Helical" evidence="7">
    <location>
        <begin position="12"/>
        <end position="40"/>
    </location>
</feature>
<dbReference type="Pfam" id="PF00664">
    <property type="entry name" value="ABC_membrane"/>
    <property type="match status" value="1"/>
</dbReference>
<dbReference type="InterPro" id="IPR003593">
    <property type="entry name" value="AAA+_ATPase"/>
</dbReference>
<evidence type="ECO:0000256" key="5">
    <source>
        <dbReference type="ARBA" id="ARBA00022989"/>
    </source>
</evidence>
<dbReference type="GO" id="GO:0015421">
    <property type="term" value="F:ABC-type oligopeptide transporter activity"/>
    <property type="evidence" value="ECO:0007669"/>
    <property type="project" value="TreeGrafter"/>
</dbReference>
<reference evidence="10 11" key="1">
    <citation type="submission" date="2014-10" db="EMBL/GenBank/DDBJ databases">
        <title>Complete genome sequence of Parvimonas micra KCOM 1535 (= ChDC B708).</title>
        <authorList>
            <person name="Kook J.-K."/>
            <person name="Park S.-N."/>
            <person name="Lim Y.K."/>
            <person name="Roh H."/>
        </authorList>
    </citation>
    <scope>NUCLEOTIDE SEQUENCE [LARGE SCALE GENOMIC DNA]</scope>
    <source>
        <strain evidence="11">KCOM 1535 / ChDC B708</strain>
    </source>
</reference>
<accession>A0A0B4S2H0</accession>
<evidence type="ECO:0000313" key="11">
    <source>
        <dbReference type="Proteomes" id="UP000031386"/>
    </source>
</evidence>
<comment type="subcellular location">
    <subcellularLocation>
        <location evidence="1">Cell membrane</location>
        <topology evidence="1">Multi-pass membrane protein</topology>
    </subcellularLocation>
</comment>
<dbReference type="Proteomes" id="UP000031386">
    <property type="component" value="Chromosome"/>
</dbReference>
<keyword evidence="11" id="KW-1185">Reference proteome</keyword>
<evidence type="ECO:0000256" key="3">
    <source>
        <dbReference type="ARBA" id="ARBA00022741"/>
    </source>
</evidence>
<dbReference type="KEGG" id="pmic:NW74_04420"/>
<feature type="transmembrane region" description="Helical" evidence="7">
    <location>
        <begin position="241"/>
        <end position="260"/>
    </location>
</feature>
<dbReference type="GO" id="GO:0005524">
    <property type="term" value="F:ATP binding"/>
    <property type="evidence" value="ECO:0007669"/>
    <property type="project" value="UniProtKB-KW"/>
</dbReference>
<evidence type="ECO:0000259" key="8">
    <source>
        <dbReference type="PROSITE" id="PS50893"/>
    </source>
</evidence>
<feature type="domain" description="ABC transmembrane type-1" evidence="9">
    <location>
        <begin position="14"/>
        <end position="295"/>
    </location>
</feature>
<dbReference type="InterPro" id="IPR036640">
    <property type="entry name" value="ABC1_TM_sf"/>
</dbReference>
<dbReference type="Gene3D" id="1.20.1560.10">
    <property type="entry name" value="ABC transporter type 1, transmembrane domain"/>
    <property type="match status" value="1"/>
</dbReference>
<dbReference type="SMART" id="SM00382">
    <property type="entry name" value="AAA"/>
    <property type="match status" value="1"/>
</dbReference>
<dbReference type="Pfam" id="PF00005">
    <property type="entry name" value="ABC_tran"/>
    <property type="match status" value="1"/>
</dbReference>
<dbReference type="PANTHER" id="PTHR43394">
    <property type="entry name" value="ATP-DEPENDENT PERMEASE MDL1, MITOCHONDRIAL"/>
    <property type="match status" value="1"/>
</dbReference>
<dbReference type="EMBL" id="CP009761">
    <property type="protein sequence ID" value="AIZ36629.1"/>
    <property type="molecule type" value="Genomic_DNA"/>
</dbReference>
<sequence length="529" mass="61488">MFKKINLVKNSFNLLSGISFLFNSFQSVFADFLFGILYFLIFEKLYYSKIDYPFLVLLTFLVFLYFVFLIPFWGYNMEKGVNVYQKNLTDLVFTTILNRNSDVHSSENITLIQHDVINDSKILGWDLVVLFQAILSGIISTIVIFNASYKMLLLLYILGLIAIISNLFFIKIIKKLYLCIRKNIELKIKYVSEYVNNLIIVNIYGLNESMESDILKVLGEVCKQKLRIKIYETITFFIDNMVYKIGFKLVIIIYGMYLVSIGSINFGYLLLCFSMVEGIIFFLSYTGEYISVIQKLFISISKVNTFLYSKRNSEKSKFVLKPISKVEFRDVFFKFFDSKEYLIDGLNLEFDFSNNYIICGKNGIGKSTIFKLIFGILKPDKGSINFKYCKLENSGNPVYVSQEPLIFSGTVRENILLDKKDVSDDKIYEALQTVCLYNWIDSLDDGLDFYIDEKVSVLSKGEKMRLTIARALITNPQILFLDEPDANLDVETIKLIINNIKKLYKCKFMIISHLTKYNIYDEDFKIIEL</sequence>
<keyword evidence="4" id="KW-0067">ATP-binding</keyword>
<dbReference type="PANTHER" id="PTHR43394:SF1">
    <property type="entry name" value="ATP-BINDING CASSETTE SUB-FAMILY B MEMBER 10, MITOCHONDRIAL"/>
    <property type="match status" value="1"/>
</dbReference>
<organism evidence="10 11">
    <name type="scientific">Parvimonas micra</name>
    <dbReference type="NCBI Taxonomy" id="33033"/>
    <lineage>
        <taxon>Bacteria</taxon>
        <taxon>Bacillati</taxon>
        <taxon>Bacillota</taxon>
        <taxon>Tissierellia</taxon>
        <taxon>Tissierellales</taxon>
        <taxon>Peptoniphilaceae</taxon>
        <taxon>Parvimonas</taxon>
    </lineage>
</organism>
<dbReference type="PROSITE" id="PS00211">
    <property type="entry name" value="ABC_TRANSPORTER_1"/>
    <property type="match status" value="1"/>
</dbReference>
<evidence type="ECO:0000256" key="1">
    <source>
        <dbReference type="ARBA" id="ARBA00004651"/>
    </source>
</evidence>
<protein>
    <recommendedName>
        <fullName evidence="12">ABC transporter ATP-binding protein</fullName>
    </recommendedName>
</protein>
<evidence type="ECO:0000259" key="9">
    <source>
        <dbReference type="PROSITE" id="PS50929"/>
    </source>
</evidence>
<feature type="transmembrane region" description="Helical" evidence="7">
    <location>
        <begin position="153"/>
        <end position="173"/>
    </location>
</feature>